<keyword evidence="2" id="KW-1185">Reference proteome</keyword>
<proteinExistence type="predicted"/>
<dbReference type="Proteomes" id="UP000790377">
    <property type="component" value="Unassembled WGS sequence"/>
</dbReference>
<accession>A0ACB7ZWW6</accession>
<reference evidence="1" key="1">
    <citation type="journal article" date="2021" name="New Phytol.">
        <title>Evolutionary innovations through gain and loss of genes in the ectomycorrhizal Boletales.</title>
        <authorList>
            <person name="Wu G."/>
            <person name="Miyauchi S."/>
            <person name="Morin E."/>
            <person name="Kuo A."/>
            <person name="Drula E."/>
            <person name="Varga T."/>
            <person name="Kohler A."/>
            <person name="Feng B."/>
            <person name="Cao Y."/>
            <person name="Lipzen A."/>
            <person name="Daum C."/>
            <person name="Hundley H."/>
            <person name="Pangilinan J."/>
            <person name="Johnson J."/>
            <person name="Barry K."/>
            <person name="LaButti K."/>
            <person name="Ng V."/>
            <person name="Ahrendt S."/>
            <person name="Min B."/>
            <person name="Choi I.G."/>
            <person name="Park H."/>
            <person name="Plett J.M."/>
            <person name="Magnuson J."/>
            <person name="Spatafora J.W."/>
            <person name="Nagy L.G."/>
            <person name="Henrissat B."/>
            <person name="Grigoriev I.V."/>
            <person name="Yang Z.L."/>
            <person name="Xu J."/>
            <person name="Martin F.M."/>
        </authorList>
    </citation>
    <scope>NUCLEOTIDE SEQUENCE</scope>
    <source>
        <strain evidence="1">ATCC 28755</strain>
    </source>
</reference>
<comment type="caution">
    <text evidence="1">The sequence shown here is derived from an EMBL/GenBank/DDBJ whole genome shotgun (WGS) entry which is preliminary data.</text>
</comment>
<organism evidence="1 2">
    <name type="scientific">Hygrophoropsis aurantiaca</name>
    <dbReference type="NCBI Taxonomy" id="72124"/>
    <lineage>
        <taxon>Eukaryota</taxon>
        <taxon>Fungi</taxon>
        <taxon>Dikarya</taxon>
        <taxon>Basidiomycota</taxon>
        <taxon>Agaricomycotina</taxon>
        <taxon>Agaricomycetes</taxon>
        <taxon>Agaricomycetidae</taxon>
        <taxon>Boletales</taxon>
        <taxon>Coniophorineae</taxon>
        <taxon>Hygrophoropsidaceae</taxon>
        <taxon>Hygrophoropsis</taxon>
    </lineage>
</organism>
<sequence>FNFETSADDTVQEANRKLVADLKQDSAYIYRERGDCLDEHKGIYANKAIQQIINETLYKNKHDEGITWSCEFYSPFPMVGLALVLTAIECCIDEWSHGTRNKVAFTEEEYKSTFEAHLQSLQDFEQLSKEYDLVPKLLQQIHNSGR</sequence>
<evidence type="ECO:0000313" key="1">
    <source>
        <dbReference type="EMBL" id="KAH7905273.1"/>
    </source>
</evidence>
<dbReference type="EMBL" id="MU268230">
    <property type="protein sequence ID" value="KAH7905273.1"/>
    <property type="molecule type" value="Genomic_DNA"/>
</dbReference>
<evidence type="ECO:0000313" key="2">
    <source>
        <dbReference type="Proteomes" id="UP000790377"/>
    </source>
</evidence>
<protein>
    <submittedName>
        <fullName evidence="1">Uncharacterized protein</fullName>
    </submittedName>
</protein>
<name>A0ACB7ZWW6_9AGAM</name>
<gene>
    <name evidence="1" type="ORF">BJ138DRAFT_1017948</name>
</gene>
<feature type="non-terminal residue" evidence="1">
    <location>
        <position position="1"/>
    </location>
</feature>